<evidence type="ECO:0000256" key="3">
    <source>
        <dbReference type="SAM" id="Phobius"/>
    </source>
</evidence>
<dbReference type="SUPFAM" id="SSF52540">
    <property type="entry name" value="P-loop containing nucleoside triphosphate hydrolases"/>
    <property type="match status" value="1"/>
</dbReference>
<dbReference type="Gene3D" id="3.40.50.300">
    <property type="entry name" value="P-loop containing nucleotide triphosphate hydrolases"/>
    <property type="match status" value="1"/>
</dbReference>
<sequence>MLRGWKLITLIALIIIVYIVGILVLSIANLQAPSQKRMRNSRFVTDSDIGHSPEILLRRSPIQQLQWCTELKFMDQSSQKALNSYRKAFHEKARSADRIKHKYEHDSIISNKEQKTKKKEVTDSSTISDKNEFSDNENKVIALASFPGSGNTWLRYLLQQATGIYTGSVYKDYGLLKSGFPAESISNSSVLIVKTHEFGSSSWTRFRKSVLLVRDPAKAILAEFNRQSGGHIGFASPDRYKRTNGRYWLKFVTNKLHAWEQTNLSWATNFTGDVLIIYYENLVDNVEKTLRDILNFIEFPTNEDLLACALKRKEGIYRRKKRLLNFDPYTMIMKKMIEKKRIEVYDMLGRNKLKYSSL</sequence>
<accession>A0A9N9WQ67</accession>
<dbReference type="OrthoDB" id="5985073at2759"/>
<evidence type="ECO:0000256" key="1">
    <source>
        <dbReference type="ARBA" id="ARBA00010236"/>
    </source>
</evidence>
<dbReference type="PANTHER" id="PTHR45964">
    <property type="entry name" value="WSCD FAMILY MEMBER CG9164"/>
    <property type="match status" value="1"/>
</dbReference>
<dbReference type="AlphaFoldDB" id="A0A9N9WQ67"/>
<evidence type="ECO:0000313" key="4">
    <source>
        <dbReference type="EMBL" id="CAG9804579.1"/>
    </source>
</evidence>
<dbReference type="InterPro" id="IPR051589">
    <property type="entry name" value="Sialate-O-sulfotransferase"/>
</dbReference>
<dbReference type="InterPro" id="IPR027417">
    <property type="entry name" value="P-loop_NTPase"/>
</dbReference>
<evidence type="ECO:0000256" key="2">
    <source>
        <dbReference type="SAM" id="MobiDB-lite"/>
    </source>
</evidence>
<name>A0A9N9WQ67_9DIPT</name>
<comment type="similarity">
    <text evidence="1">Belongs to the WSCD family.</text>
</comment>
<keyword evidence="5" id="KW-1185">Reference proteome</keyword>
<reference evidence="4" key="2">
    <citation type="submission" date="2022-10" db="EMBL/GenBank/DDBJ databases">
        <authorList>
            <consortium name="ENA_rothamsted_submissions"/>
            <consortium name="culmorum"/>
            <person name="King R."/>
        </authorList>
    </citation>
    <scope>NUCLEOTIDE SEQUENCE</scope>
</reference>
<keyword evidence="3" id="KW-0472">Membrane</keyword>
<keyword evidence="3" id="KW-0812">Transmembrane</keyword>
<dbReference type="Pfam" id="PF13469">
    <property type="entry name" value="Sulfotransfer_3"/>
    <property type="match status" value="1"/>
</dbReference>
<gene>
    <name evidence="4" type="ORF">CHIRRI_LOCUS7462</name>
</gene>
<dbReference type="PANTHER" id="PTHR45964:SF5">
    <property type="entry name" value="WSCD FAMILY MEMBER CG9164"/>
    <property type="match status" value="1"/>
</dbReference>
<dbReference type="Proteomes" id="UP001153620">
    <property type="component" value="Chromosome 2"/>
</dbReference>
<feature type="region of interest" description="Disordered" evidence="2">
    <location>
        <begin position="110"/>
        <end position="130"/>
    </location>
</feature>
<keyword evidence="3" id="KW-1133">Transmembrane helix</keyword>
<protein>
    <recommendedName>
        <fullName evidence="6">WSCD family member AGAP003962</fullName>
    </recommendedName>
</protein>
<evidence type="ECO:0008006" key="6">
    <source>
        <dbReference type="Google" id="ProtNLM"/>
    </source>
</evidence>
<dbReference type="EMBL" id="OU895878">
    <property type="protein sequence ID" value="CAG9804579.1"/>
    <property type="molecule type" value="Genomic_DNA"/>
</dbReference>
<feature type="transmembrane region" description="Helical" evidence="3">
    <location>
        <begin position="7"/>
        <end position="28"/>
    </location>
</feature>
<organism evidence="4 5">
    <name type="scientific">Chironomus riparius</name>
    <dbReference type="NCBI Taxonomy" id="315576"/>
    <lineage>
        <taxon>Eukaryota</taxon>
        <taxon>Metazoa</taxon>
        <taxon>Ecdysozoa</taxon>
        <taxon>Arthropoda</taxon>
        <taxon>Hexapoda</taxon>
        <taxon>Insecta</taxon>
        <taxon>Pterygota</taxon>
        <taxon>Neoptera</taxon>
        <taxon>Endopterygota</taxon>
        <taxon>Diptera</taxon>
        <taxon>Nematocera</taxon>
        <taxon>Chironomoidea</taxon>
        <taxon>Chironomidae</taxon>
        <taxon>Chironominae</taxon>
        <taxon>Chironomus</taxon>
    </lineage>
</organism>
<evidence type="ECO:0000313" key="5">
    <source>
        <dbReference type="Proteomes" id="UP001153620"/>
    </source>
</evidence>
<reference evidence="4" key="1">
    <citation type="submission" date="2022-01" db="EMBL/GenBank/DDBJ databases">
        <authorList>
            <person name="King R."/>
        </authorList>
    </citation>
    <scope>NUCLEOTIDE SEQUENCE</scope>
</reference>
<proteinExistence type="inferred from homology"/>